<accession>A0A7U3YP50</accession>
<evidence type="ECO:0000313" key="10">
    <source>
        <dbReference type="Proteomes" id="UP000006365"/>
    </source>
</evidence>
<dbReference type="PROSITE" id="PS50885">
    <property type="entry name" value="HAMP"/>
    <property type="match status" value="1"/>
</dbReference>
<keyword evidence="6" id="KW-1133">Transmembrane helix</keyword>
<evidence type="ECO:0000259" key="7">
    <source>
        <dbReference type="PROSITE" id="PS50045"/>
    </source>
</evidence>
<keyword evidence="3" id="KW-0805">Transcription regulation</keyword>
<evidence type="ECO:0000256" key="4">
    <source>
        <dbReference type="ARBA" id="ARBA00023163"/>
    </source>
</evidence>
<evidence type="ECO:0000256" key="6">
    <source>
        <dbReference type="SAM" id="Phobius"/>
    </source>
</evidence>
<evidence type="ECO:0000256" key="1">
    <source>
        <dbReference type="ARBA" id="ARBA00022741"/>
    </source>
</evidence>
<feature type="transmembrane region" description="Helical" evidence="6">
    <location>
        <begin position="368"/>
        <end position="390"/>
    </location>
</feature>
<dbReference type="PANTHER" id="PTHR32071:SF122">
    <property type="entry name" value="SIGMA FACTOR"/>
    <property type="match status" value="1"/>
</dbReference>
<feature type="region of interest" description="Disordered" evidence="5">
    <location>
        <begin position="830"/>
        <end position="849"/>
    </location>
</feature>
<dbReference type="GO" id="GO:0006355">
    <property type="term" value="P:regulation of DNA-templated transcription"/>
    <property type="evidence" value="ECO:0007669"/>
    <property type="project" value="InterPro"/>
</dbReference>
<name>A0A7U3YP50_DESPD</name>
<dbReference type="PROSITE" id="PS50045">
    <property type="entry name" value="SIGMA54_INTERACT_4"/>
    <property type="match status" value="1"/>
</dbReference>
<dbReference type="Pfam" id="PF00158">
    <property type="entry name" value="Sigma54_activat"/>
    <property type="match status" value="1"/>
</dbReference>
<feature type="region of interest" description="Disordered" evidence="5">
    <location>
        <begin position="739"/>
        <end position="781"/>
    </location>
</feature>
<dbReference type="SMART" id="SM00382">
    <property type="entry name" value="AAA"/>
    <property type="match status" value="1"/>
</dbReference>
<dbReference type="Pfam" id="PF25601">
    <property type="entry name" value="AAA_lid_14"/>
    <property type="match status" value="1"/>
</dbReference>
<dbReference type="InterPro" id="IPR027417">
    <property type="entry name" value="P-loop_NTPase"/>
</dbReference>
<protein>
    <submittedName>
        <fullName evidence="9">Sigma 54 interacting domain protein</fullName>
    </submittedName>
</protein>
<feature type="transmembrane region" description="Helical" evidence="6">
    <location>
        <begin position="27"/>
        <end position="51"/>
    </location>
</feature>
<dbReference type="AlphaFoldDB" id="A0A7U3YP50"/>
<organism evidence="9 10">
    <name type="scientific">Desulfobulbus propionicus (strain ATCC 33891 / DSM 2032 / VKM B-1956 / 1pr3)</name>
    <dbReference type="NCBI Taxonomy" id="577650"/>
    <lineage>
        <taxon>Bacteria</taxon>
        <taxon>Pseudomonadati</taxon>
        <taxon>Thermodesulfobacteriota</taxon>
        <taxon>Desulfobulbia</taxon>
        <taxon>Desulfobulbales</taxon>
        <taxon>Desulfobulbaceae</taxon>
        <taxon>Desulfobulbus</taxon>
    </lineage>
</organism>
<dbReference type="RefSeq" id="WP_015725514.1">
    <property type="nucleotide sequence ID" value="NC_014972.1"/>
</dbReference>
<evidence type="ECO:0000313" key="9">
    <source>
        <dbReference type="EMBL" id="ADW18989.1"/>
    </source>
</evidence>
<dbReference type="EMBL" id="CP002364">
    <property type="protein sequence ID" value="ADW18989.1"/>
    <property type="molecule type" value="Genomic_DNA"/>
</dbReference>
<proteinExistence type="predicted"/>
<dbReference type="CDD" id="cd00009">
    <property type="entry name" value="AAA"/>
    <property type="match status" value="1"/>
</dbReference>
<dbReference type="GO" id="GO:0007165">
    <property type="term" value="P:signal transduction"/>
    <property type="evidence" value="ECO:0007669"/>
    <property type="project" value="InterPro"/>
</dbReference>
<dbReference type="InterPro" id="IPR002078">
    <property type="entry name" value="Sigma_54_int"/>
</dbReference>
<keyword evidence="4" id="KW-0804">Transcription</keyword>
<dbReference type="FunFam" id="3.40.50.300:FF:000006">
    <property type="entry name" value="DNA-binding transcriptional regulator NtrC"/>
    <property type="match status" value="1"/>
</dbReference>
<keyword evidence="6" id="KW-0472">Membrane</keyword>
<keyword evidence="10" id="KW-1185">Reference proteome</keyword>
<dbReference type="InterPro" id="IPR025944">
    <property type="entry name" value="Sigma_54_int_dom_CS"/>
</dbReference>
<keyword evidence="1" id="KW-0547">Nucleotide-binding</keyword>
<dbReference type="Gene3D" id="3.40.50.300">
    <property type="entry name" value="P-loop containing nucleotide triphosphate hydrolases"/>
    <property type="match status" value="1"/>
</dbReference>
<evidence type="ECO:0000259" key="8">
    <source>
        <dbReference type="PROSITE" id="PS50885"/>
    </source>
</evidence>
<feature type="domain" description="Sigma-54 factor interaction" evidence="7">
    <location>
        <begin position="487"/>
        <end position="716"/>
    </location>
</feature>
<evidence type="ECO:0000256" key="2">
    <source>
        <dbReference type="ARBA" id="ARBA00022840"/>
    </source>
</evidence>
<sequence>MRYSHPPLLNPLIRVDGSIYSWSVGKFLVLLGTLLVVIILSATVIVTYHIVSSYLDQAYSRNAQVRALAQAHEINQLLVAARYELEYLTRLSLTPESISTHLAAKSAEERNRYREIAFHGQTAEERFVLVNTGSSVIPVPIDQAMGAKFGIFSSRDLLTGKPAGYIQIGEPMEVVYPSVHVEGKMSALNMHVIRLTTPVYDGSKTYKGQLTLSIDLPHLRDIISLHTSKQSPLFLFPQESEHKKSFFFDAAGWLLFQSESPDRQQADLSVDLLRMGLQGDVGRPGFSTAFRPGFAHDLYWAMVSDVQAGKSGQILVTRPFIAPSGSDRSLYLSYVPIVFEEGAGTRRIVGGIGCIDTSFVFMASTYRIAGTLSVCVALGVILVFMAMYFVSRRIARQLELLAEAVDVRAGGDDPSPLALGPLFAEINQFQRSINILLMQLHIARSDSLLREGLVEDDRMRQRVNLEKEMRDNPLLDARLLAMPLYGIVGGSQAVGTLRQQIHKASRVLADVLIVGETGTGKELTAEAIHSVSHRAKGPFISINCGALDENLLMDALFGHVKGAFSDAQNERKGAFVAASGGTLHLDEIGNASPKVQQALLRALSVRRIRPLGSDQDVAFDARIIAATNVDLLQLSLTSDFREDLYYRLAVITINTPPLRERKEDIPVLVKYFLDEHMTLSGLDPVGISRGALERLLSHDWPGNIRELRNCITRSLAFAESDLLLAQHILFDERGVELEGDDAPENESFPSALPPTPPAKALSAPPANEAEAEQQDMGVPPELNIRQRKAWPLIVKNGVISRSEYQKVVGDAVSVRTAQYDLHDLVDKGLMKKSGRGPSSKYLLATSSPH</sequence>
<dbReference type="InterPro" id="IPR058031">
    <property type="entry name" value="AAA_lid_NorR"/>
</dbReference>
<dbReference type="GO" id="GO:0005524">
    <property type="term" value="F:ATP binding"/>
    <property type="evidence" value="ECO:0007669"/>
    <property type="project" value="UniProtKB-KW"/>
</dbReference>
<feature type="domain" description="HAMP" evidence="8">
    <location>
        <begin position="392"/>
        <end position="445"/>
    </location>
</feature>
<gene>
    <name evidence="9" type="ordered locus">Despr_2855</name>
</gene>
<dbReference type="Proteomes" id="UP000006365">
    <property type="component" value="Chromosome"/>
</dbReference>
<dbReference type="InterPro" id="IPR003593">
    <property type="entry name" value="AAA+_ATPase"/>
</dbReference>
<keyword evidence="6" id="KW-0812">Transmembrane</keyword>
<dbReference type="KEGG" id="dpr:Despr_2855"/>
<reference evidence="9 10" key="1">
    <citation type="journal article" date="2011" name="Stand. Genomic Sci.">
        <title>Complete genome sequence of Desulfobulbus propionicus type strain (1pr3).</title>
        <authorList>
            <person name="Pagani I."/>
            <person name="Lapidus A."/>
            <person name="Nolan M."/>
            <person name="Lucas S."/>
            <person name="Hammon N."/>
            <person name="Deshpande S."/>
            <person name="Cheng J.F."/>
            <person name="Chertkov O."/>
            <person name="Davenport K."/>
            <person name="Tapia R."/>
            <person name="Han C."/>
            <person name="Goodwin L."/>
            <person name="Pitluck S."/>
            <person name="Liolios K."/>
            <person name="Mavromatis K."/>
            <person name="Ivanova N."/>
            <person name="Mikhailova N."/>
            <person name="Pati A."/>
            <person name="Chen A."/>
            <person name="Palaniappan K."/>
            <person name="Land M."/>
            <person name="Hauser L."/>
            <person name="Chang Y.J."/>
            <person name="Jeffries C.D."/>
            <person name="Detter J.C."/>
            <person name="Brambilla E."/>
            <person name="Kannan K.P."/>
            <person name="Djao O.D."/>
            <person name="Rohde M."/>
            <person name="Pukall R."/>
            <person name="Spring S."/>
            <person name="Goker M."/>
            <person name="Sikorski J."/>
            <person name="Woyke T."/>
            <person name="Bristow J."/>
            <person name="Eisen J.A."/>
            <person name="Markowitz V."/>
            <person name="Hugenholtz P."/>
            <person name="Kyrpides N.C."/>
            <person name="Klenk H.P."/>
        </authorList>
    </citation>
    <scope>NUCLEOTIDE SEQUENCE [LARGE SCALE GENOMIC DNA]</scope>
    <source>
        <strain evidence="10">ATCC 33891 / DSM 2032 / 1pr3</strain>
    </source>
</reference>
<dbReference type="SUPFAM" id="SSF52540">
    <property type="entry name" value="P-loop containing nucleoside triphosphate hydrolases"/>
    <property type="match status" value="1"/>
</dbReference>
<dbReference type="InterPro" id="IPR003660">
    <property type="entry name" value="HAMP_dom"/>
</dbReference>
<dbReference type="PANTHER" id="PTHR32071">
    <property type="entry name" value="TRANSCRIPTIONAL REGULATORY PROTEIN"/>
    <property type="match status" value="1"/>
</dbReference>
<evidence type="ECO:0000256" key="5">
    <source>
        <dbReference type="SAM" id="MobiDB-lite"/>
    </source>
</evidence>
<dbReference type="GO" id="GO:0016020">
    <property type="term" value="C:membrane"/>
    <property type="evidence" value="ECO:0007669"/>
    <property type="project" value="InterPro"/>
</dbReference>
<keyword evidence="2" id="KW-0067">ATP-binding</keyword>
<dbReference type="PROSITE" id="PS00688">
    <property type="entry name" value="SIGMA54_INTERACT_3"/>
    <property type="match status" value="1"/>
</dbReference>
<evidence type="ECO:0000256" key="3">
    <source>
        <dbReference type="ARBA" id="ARBA00023015"/>
    </source>
</evidence>
<dbReference type="Gene3D" id="1.10.8.60">
    <property type="match status" value="1"/>
</dbReference>